<dbReference type="InterPro" id="IPR026565">
    <property type="entry name" value="PPDK_reg"/>
</dbReference>
<dbReference type="Proteomes" id="UP000006437">
    <property type="component" value="Unassembled WGS sequence"/>
</dbReference>
<proteinExistence type="inferred from homology"/>
<evidence type="ECO:0000256" key="4">
    <source>
        <dbReference type="ARBA" id="ARBA00022777"/>
    </source>
</evidence>
<dbReference type="HOGENOM" id="CLU_046206_2_1_9"/>
<dbReference type="BioCyc" id="EBAC796937-HMP:GMGH-887-MONOMER"/>
<comment type="catalytic activity">
    <reaction evidence="5">
        <text>N(tele)-phospho-L-histidyl/O-phospho-L-threonyl-[pyruvate, phosphate dikinase] + phosphate + H(+) = N(tele)-phospho-L-histidyl/L-threonyl-[pyruvate, phosphate dikinase] + diphosphate</text>
        <dbReference type="Rhea" id="RHEA:43696"/>
        <dbReference type="Rhea" id="RHEA-COMP:10650"/>
        <dbReference type="Rhea" id="RHEA-COMP:10651"/>
        <dbReference type="ChEBI" id="CHEBI:15378"/>
        <dbReference type="ChEBI" id="CHEBI:30013"/>
        <dbReference type="ChEBI" id="CHEBI:33019"/>
        <dbReference type="ChEBI" id="CHEBI:43474"/>
        <dbReference type="ChEBI" id="CHEBI:61977"/>
        <dbReference type="ChEBI" id="CHEBI:83586"/>
        <dbReference type="EC" id="2.7.4.27"/>
    </reaction>
</comment>
<evidence type="ECO:0000256" key="2">
    <source>
        <dbReference type="ARBA" id="ARBA00022679"/>
    </source>
</evidence>
<feature type="binding site" evidence="5">
    <location>
        <begin position="150"/>
        <end position="157"/>
    </location>
    <ligand>
        <name>ADP</name>
        <dbReference type="ChEBI" id="CHEBI:456216"/>
    </ligand>
</feature>
<protein>
    <recommendedName>
        <fullName evidence="5">Putative pyruvate, phosphate dikinase regulatory protein</fullName>
        <shortName evidence="5">PPDK regulatory protein</shortName>
        <ecNumber evidence="5">2.7.11.32</ecNumber>
        <ecNumber evidence="5">2.7.4.27</ecNumber>
    </recommendedName>
</protein>
<keyword evidence="3 5" id="KW-0547">Nucleotide-binding</keyword>
<dbReference type="EC" id="2.7.11.32" evidence="5"/>
<keyword evidence="2 5" id="KW-0808">Transferase</keyword>
<name>G9X3C8_9FIRM</name>
<sequence length="277" mass="31027">MDTLNIFILSDSLGNTAEHVAKAAMSQFEANGFITRKFPYVTDISMLDSIFEEIKSHKNVIILYTIVHKQIISEIKNFASRENIKEIDLLSPIVSSIQDITGLIPLDKTGMLRKLNDLYFKRVESIEFAVKYDDGKDPRGVLKADLVILGISRTSKTPLSMYLANKNIKVANIPLVPESTPPKEIYQVQAQKVIGLTNSPEKLNEIRTERLNALGLPTGSSYADMNRILEEIDYAETIMKKIGCPIINVANKAIEETAEIVISYLKRNGVKIDNEII</sequence>
<dbReference type="PATRIC" id="fig|796937.3.peg.2122"/>
<dbReference type="GO" id="GO:0043531">
    <property type="term" value="F:ADP binding"/>
    <property type="evidence" value="ECO:0007669"/>
    <property type="project" value="UniProtKB-UniRule"/>
</dbReference>
<keyword evidence="1 5" id="KW-0723">Serine/threonine-protein kinase</keyword>
<dbReference type="AlphaFoldDB" id="G9X3C8"/>
<dbReference type="HAMAP" id="MF_00921">
    <property type="entry name" value="PDRP"/>
    <property type="match status" value="1"/>
</dbReference>
<evidence type="ECO:0000313" key="7">
    <source>
        <dbReference type="Proteomes" id="UP000006437"/>
    </source>
</evidence>
<comment type="function">
    <text evidence="5">Bifunctional serine/threonine kinase and phosphorylase involved in the regulation of the pyruvate, phosphate dikinase (PPDK) by catalyzing its phosphorylation/dephosphorylation.</text>
</comment>
<dbReference type="EMBL" id="AFZE01000057">
    <property type="protein sequence ID" value="EHL10670.1"/>
    <property type="molecule type" value="Genomic_DNA"/>
</dbReference>
<dbReference type="Pfam" id="PF03618">
    <property type="entry name" value="Kinase-PPPase"/>
    <property type="match status" value="1"/>
</dbReference>
<dbReference type="PANTHER" id="PTHR31756">
    <property type="entry name" value="PYRUVATE, PHOSPHATE DIKINASE REGULATORY PROTEIN 1, CHLOROPLASTIC"/>
    <property type="match status" value="1"/>
</dbReference>
<dbReference type="RefSeq" id="WP_009525120.1">
    <property type="nucleotide sequence ID" value="NZ_JBQMYZ010000050.1"/>
</dbReference>
<dbReference type="InterPro" id="IPR005177">
    <property type="entry name" value="Kinase-pyrophosphorylase"/>
</dbReference>
<accession>G9X3C8</accession>
<evidence type="ECO:0000256" key="5">
    <source>
        <dbReference type="HAMAP-Rule" id="MF_00921"/>
    </source>
</evidence>
<comment type="similarity">
    <text evidence="5">Belongs to the pyruvate, phosphate/water dikinase regulatory protein family. PDRP subfamily.</text>
</comment>
<dbReference type="PANTHER" id="PTHR31756:SF3">
    <property type="entry name" value="PYRUVATE, PHOSPHATE DIKINASE REGULATORY PROTEIN 1, CHLOROPLASTIC"/>
    <property type="match status" value="1"/>
</dbReference>
<evidence type="ECO:0000313" key="6">
    <source>
        <dbReference type="EMBL" id="EHL10670.1"/>
    </source>
</evidence>
<organism evidence="6 7">
    <name type="scientific">Peptoanaerobacter stomatis</name>
    <dbReference type="NCBI Taxonomy" id="796937"/>
    <lineage>
        <taxon>Bacteria</taxon>
        <taxon>Bacillati</taxon>
        <taxon>Bacillota</taxon>
        <taxon>Clostridia</taxon>
        <taxon>Peptostreptococcales</taxon>
        <taxon>Filifactoraceae</taxon>
        <taxon>Peptoanaerobacter</taxon>
    </lineage>
</organism>
<comment type="caution">
    <text evidence="6">The sequence shown here is derived from an EMBL/GenBank/DDBJ whole genome shotgun (WGS) entry which is preliminary data.</text>
</comment>
<evidence type="ECO:0000256" key="3">
    <source>
        <dbReference type="ARBA" id="ARBA00022741"/>
    </source>
</evidence>
<dbReference type="GO" id="GO:0005524">
    <property type="term" value="F:ATP binding"/>
    <property type="evidence" value="ECO:0007669"/>
    <property type="project" value="InterPro"/>
</dbReference>
<dbReference type="NCBIfam" id="NF003742">
    <property type="entry name" value="PRK05339.1"/>
    <property type="match status" value="1"/>
</dbReference>
<keyword evidence="4 5" id="KW-0418">Kinase</keyword>
<gene>
    <name evidence="6" type="ORF">HMPREF9629_00885</name>
</gene>
<dbReference type="GO" id="GO:0016776">
    <property type="term" value="F:phosphotransferase activity, phosphate group as acceptor"/>
    <property type="evidence" value="ECO:0007669"/>
    <property type="project" value="UniProtKB-UniRule"/>
</dbReference>
<reference evidence="6 7" key="1">
    <citation type="submission" date="2011-08" db="EMBL/GenBank/DDBJ databases">
        <title>The Genome Sequence of Eubacteriaceae bacterium ACC19a.</title>
        <authorList>
            <consortium name="The Broad Institute Genome Sequencing Platform"/>
            <person name="Earl A."/>
            <person name="Ward D."/>
            <person name="Feldgarden M."/>
            <person name="Gevers D."/>
            <person name="Sizova M."/>
            <person name="Hazen A."/>
            <person name="Epstein S."/>
            <person name="Young S.K."/>
            <person name="Zeng Q."/>
            <person name="Gargeya S."/>
            <person name="Fitzgerald M."/>
            <person name="Haas B."/>
            <person name="Abouelleil A."/>
            <person name="Alvarado L."/>
            <person name="Arachchi H.M."/>
            <person name="Berlin A."/>
            <person name="Brown A."/>
            <person name="Chapman S.B."/>
            <person name="Chen Z."/>
            <person name="Dunbar C."/>
            <person name="Freedman E."/>
            <person name="Gearin G."/>
            <person name="Gellesch M."/>
            <person name="Goldberg J."/>
            <person name="Griggs A."/>
            <person name="Gujja S."/>
            <person name="Heiman D."/>
            <person name="Howarth C."/>
            <person name="Larson L."/>
            <person name="Lui A."/>
            <person name="MacDonald P.J.P."/>
            <person name="Montmayeur A."/>
            <person name="Murphy C."/>
            <person name="Neiman D."/>
            <person name="Pearson M."/>
            <person name="Priest M."/>
            <person name="Roberts A."/>
            <person name="Saif S."/>
            <person name="Shea T."/>
            <person name="Shenoy N."/>
            <person name="Sisk P."/>
            <person name="Stolte C."/>
            <person name="Sykes S."/>
            <person name="Wortman J."/>
            <person name="Nusbaum C."/>
            <person name="Birren B."/>
        </authorList>
    </citation>
    <scope>NUCLEOTIDE SEQUENCE [LARGE SCALE GENOMIC DNA]</scope>
    <source>
        <strain evidence="6 7">ACC19a</strain>
    </source>
</reference>
<dbReference type="GO" id="GO:0004674">
    <property type="term" value="F:protein serine/threonine kinase activity"/>
    <property type="evidence" value="ECO:0007669"/>
    <property type="project" value="UniProtKB-UniRule"/>
</dbReference>
<comment type="catalytic activity">
    <reaction evidence="5">
        <text>N(tele)-phospho-L-histidyl/L-threonyl-[pyruvate, phosphate dikinase] + ADP = N(tele)-phospho-L-histidyl/O-phospho-L-threonyl-[pyruvate, phosphate dikinase] + AMP + H(+)</text>
        <dbReference type="Rhea" id="RHEA:43692"/>
        <dbReference type="Rhea" id="RHEA-COMP:10650"/>
        <dbReference type="Rhea" id="RHEA-COMP:10651"/>
        <dbReference type="ChEBI" id="CHEBI:15378"/>
        <dbReference type="ChEBI" id="CHEBI:30013"/>
        <dbReference type="ChEBI" id="CHEBI:61977"/>
        <dbReference type="ChEBI" id="CHEBI:83586"/>
        <dbReference type="ChEBI" id="CHEBI:456215"/>
        <dbReference type="ChEBI" id="CHEBI:456216"/>
        <dbReference type="EC" id="2.7.11.32"/>
    </reaction>
</comment>
<dbReference type="EC" id="2.7.4.27" evidence="5"/>
<evidence type="ECO:0000256" key="1">
    <source>
        <dbReference type="ARBA" id="ARBA00022527"/>
    </source>
</evidence>